<evidence type="ECO:0000313" key="3">
    <source>
        <dbReference type="Proteomes" id="UP000199360"/>
    </source>
</evidence>
<proteinExistence type="predicted"/>
<dbReference type="AlphaFoldDB" id="A0A1C5I4I0"/>
<dbReference type="OrthoDB" id="3298182at2"/>
<reference evidence="3" key="1">
    <citation type="submission" date="2016-06" db="EMBL/GenBank/DDBJ databases">
        <authorList>
            <person name="Varghese N."/>
            <person name="Submissions Spin"/>
        </authorList>
    </citation>
    <scope>NUCLEOTIDE SEQUENCE [LARGE SCALE GENOMIC DNA]</scope>
    <source>
        <strain evidence="3">DSM 45647</strain>
    </source>
</reference>
<dbReference type="Proteomes" id="UP000199360">
    <property type="component" value="Unassembled WGS sequence"/>
</dbReference>
<feature type="region of interest" description="Disordered" evidence="1">
    <location>
        <begin position="85"/>
        <end position="107"/>
    </location>
</feature>
<accession>A0A1C5I4I0</accession>
<dbReference type="STRING" id="745366.GA0070213_104425"/>
<dbReference type="EMBL" id="FMDM01000004">
    <property type="protein sequence ID" value="SCG53077.1"/>
    <property type="molecule type" value="Genomic_DNA"/>
</dbReference>
<dbReference type="RefSeq" id="WP_091061383.1">
    <property type="nucleotide sequence ID" value="NZ_FMDM01000004.1"/>
</dbReference>
<name>A0A1C5I4I0_9ACTN</name>
<protein>
    <submittedName>
        <fullName evidence="2">Uncharacterized protein</fullName>
    </submittedName>
</protein>
<gene>
    <name evidence="2" type="ORF">GA0070213_104425</name>
</gene>
<keyword evidence="3" id="KW-1185">Reference proteome</keyword>
<sequence>MTDPETEPERQLLDLAEGENGLAKILHASLERLRDGAAGTDLQEMARDVLAGHTDLRQIAVTDAYGPMFLDQFHRFKEWEEHLDPDERRRLTDEATAVAQEIDRTAD</sequence>
<evidence type="ECO:0000256" key="1">
    <source>
        <dbReference type="SAM" id="MobiDB-lite"/>
    </source>
</evidence>
<evidence type="ECO:0000313" key="2">
    <source>
        <dbReference type="EMBL" id="SCG53077.1"/>
    </source>
</evidence>
<organism evidence="2 3">
    <name type="scientific">Micromonospora humi</name>
    <dbReference type="NCBI Taxonomy" id="745366"/>
    <lineage>
        <taxon>Bacteria</taxon>
        <taxon>Bacillati</taxon>
        <taxon>Actinomycetota</taxon>
        <taxon>Actinomycetes</taxon>
        <taxon>Micromonosporales</taxon>
        <taxon>Micromonosporaceae</taxon>
        <taxon>Micromonospora</taxon>
    </lineage>
</organism>